<feature type="region of interest" description="Disordered" evidence="10">
    <location>
        <begin position="292"/>
        <end position="338"/>
    </location>
</feature>
<feature type="compositionally biased region" description="Polar residues" evidence="10">
    <location>
        <begin position="466"/>
        <end position="478"/>
    </location>
</feature>
<keyword evidence="6" id="KW-0915">Sodium</keyword>
<feature type="compositionally biased region" description="Low complexity" evidence="10">
    <location>
        <begin position="316"/>
        <end position="334"/>
    </location>
</feature>
<evidence type="ECO:0000256" key="10">
    <source>
        <dbReference type="SAM" id="MobiDB-lite"/>
    </source>
</evidence>
<evidence type="ECO:0000256" key="8">
    <source>
        <dbReference type="ARBA" id="ARBA00023136"/>
    </source>
</evidence>
<keyword evidence="3" id="KW-0050">Antiport</keyword>
<feature type="compositionally biased region" description="Basic and acidic residues" evidence="10">
    <location>
        <begin position="446"/>
        <end position="456"/>
    </location>
</feature>
<dbReference type="GO" id="GO:0016020">
    <property type="term" value="C:membrane"/>
    <property type="evidence" value="ECO:0007669"/>
    <property type="project" value="UniProtKB-SubCell"/>
</dbReference>
<feature type="transmembrane region" description="Helical" evidence="11">
    <location>
        <begin position="351"/>
        <end position="370"/>
    </location>
</feature>
<keyword evidence="14" id="KW-1185">Reference proteome</keyword>
<feature type="transmembrane region" description="Helical" evidence="11">
    <location>
        <begin position="73"/>
        <end position="91"/>
    </location>
</feature>
<feature type="transmembrane region" description="Helical" evidence="11">
    <location>
        <begin position="194"/>
        <end position="217"/>
    </location>
</feature>
<dbReference type="GO" id="GO:0015297">
    <property type="term" value="F:antiporter activity"/>
    <property type="evidence" value="ECO:0007669"/>
    <property type="project" value="UniProtKB-KW"/>
</dbReference>
<evidence type="ECO:0000256" key="6">
    <source>
        <dbReference type="ARBA" id="ARBA00023053"/>
    </source>
</evidence>
<feature type="transmembrane region" description="Helical" evidence="11">
    <location>
        <begin position="98"/>
        <end position="122"/>
    </location>
</feature>
<protein>
    <recommendedName>
        <fullName evidence="12">Cation/H+ exchanger transmembrane domain-containing protein</fullName>
    </recommendedName>
</protein>
<gene>
    <name evidence="13" type="ORF">R9X50_00195600</name>
</gene>
<dbReference type="GO" id="GO:0006814">
    <property type="term" value="P:sodium ion transport"/>
    <property type="evidence" value="ECO:0007669"/>
    <property type="project" value="UniProtKB-KW"/>
</dbReference>
<evidence type="ECO:0000256" key="4">
    <source>
        <dbReference type="ARBA" id="ARBA00022692"/>
    </source>
</evidence>
<keyword evidence="8 11" id="KW-0472">Membrane</keyword>
<keyword evidence="5 11" id="KW-1133">Transmembrane helix</keyword>
<keyword evidence="9" id="KW-0739">Sodium transport</keyword>
<feature type="domain" description="Cation/H+ exchanger transmembrane" evidence="12">
    <location>
        <begin position="46"/>
        <end position="280"/>
    </location>
</feature>
<name>A0AAQ3R881_9PEZI</name>
<feature type="transmembrane region" description="Helical" evidence="11">
    <location>
        <begin position="48"/>
        <end position="67"/>
    </location>
</feature>
<dbReference type="Proteomes" id="UP001303373">
    <property type="component" value="Chromosome 3"/>
</dbReference>
<evidence type="ECO:0000256" key="5">
    <source>
        <dbReference type="ARBA" id="ARBA00022989"/>
    </source>
</evidence>
<keyword evidence="4 11" id="KW-0812">Transmembrane</keyword>
<sequence length="600" mass="64737">MSSTTTASLPYREPGIVNILIVSSFLLVLNAVNYILDKLVYCGLEGQLFIGIAWGAPGANWLSPALQQSVVELGYLGLILIVYEGGLASDLKALRANLALSLLVALTGIATPVALSFALLGLMPLSPVQAFAAGAALCSTSLGTIFTVLSTSGLTESRLGVVLTSAAMLDDIVGLIMVQIISSLGAGSSFMEGVILRPVFVSVAFAVCTPLVCMFVARPLIRIICCLLDSTPNANFKRIFRSSKAALVYQTLLLLAMVTGATYAGTSNLFAAYLTGVSVTWLGECISTQAPEMNTRQAPRQPPSQNRRLGTTPPGRNETFNRTTTTTSSNTQETLPQNSGRQVFEKYYSPLVNAILRPFFFASIGFAIPITKMFTGRIVWRGLVYTLLMIFGKLICGLWLIRFASVSRGKRVSRVFYAIELSSWKIFGSKIATTEANTARLNQRSAHMDTTSDGHQRPSSSKRQKQNNPTDSPTPSTHETSKPTPPQTTQNPPNTSRKRTPPPKSLYPATILGSAMISRGEIGFLISSIAESQGVFGQQNSNEVFLVVTWAILLCTLIGPVAVGLLVKRVKRLQRRERRKDSGCEDPLGVWGVVSVEVGR</sequence>
<feature type="transmembrane region" description="Helical" evidence="11">
    <location>
        <begin position="270"/>
        <end position="287"/>
    </location>
</feature>
<dbReference type="AlphaFoldDB" id="A0AAQ3R881"/>
<feature type="transmembrane region" description="Helical" evidence="11">
    <location>
        <begin position="382"/>
        <end position="401"/>
    </location>
</feature>
<feature type="transmembrane region" description="Helical" evidence="11">
    <location>
        <begin position="128"/>
        <end position="149"/>
    </location>
</feature>
<reference evidence="13 14" key="1">
    <citation type="submission" date="2023-11" db="EMBL/GenBank/DDBJ databases">
        <title>An acidophilic fungus is an integral part of prey digestion in a carnivorous sundew plant.</title>
        <authorList>
            <person name="Tsai I.J."/>
        </authorList>
    </citation>
    <scope>NUCLEOTIDE SEQUENCE [LARGE SCALE GENOMIC DNA]</scope>
    <source>
        <strain evidence="13">169a</strain>
    </source>
</reference>
<keyword evidence="2" id="KW-0813">Transport</keyword>
<dbReference type="InterPro" id="IPR006153">
    <property type="entry name" value="Cation/H_exchanger_TM"/>
</dbReference>
<feature type="transmembrane region" description="Helical" evidence="11">
    <location>
        <begin position="161"/>
        <end position="182"/>
    </location>
</feature>
<evidence type="ECO:0000256" key="1">
    <source>
        <dbReference type="ARBA" id="ARBA00004141"/>
    </source>
</evidence>
<evidence type="ECO:0000256" key="7">
    <source>
        <dbReference type="ARBA" id="ARBA00023065"/>
    </source>
</evidence>
<evidence type="ECO:0000259" key="12">
    <source>
        <dbReference type="Pfam" id="PF00999"/>
    </source>
</evidence>
<dbReference type="PANTHER" id="PTHR43562">
    <property type="entry name" value="NAPA-TYPE SODIUM/HYDROGEN ANTIPORTER"/>
    <property type="match status" value="1"/>
</dbReference>
<evidence type="ECO:0000256" key="11">
    <source>
        <dbReference type="SAM" id="Phobius"/>
    </source>
</evidence>
<dbReference type="PANTHER" id="PTHR43562:SF3">
    <property type="entry name" value="SODIUM ION_PROTON EXCHANGER (EUROFUNG)"/>
    <property type="match status" value="1"/>
</dbReference>
<organism evidence="13 14">
    <name type="scientific">Acrodontium crateriforme</name>
    <dbReference type="NCBI Taxonomy" id="150365"/>
    <lineage>
        <taxon>Eukaryota</taxon>
        <taxon>Fungi</taxon>
        <taxon>Dikarya</taxon>
        <taxon>Ascomycota</taxon>
        <taxon>Pezizomycotina</taxon>
        <taxon>Dothideomycetes</taxon>
        <taxon>Dothideomycetidae</taxon>
        <taxon>Mycosphaerellales</taxon>
        <taxon>Teratosphaeriaceae</taxon>
        <taxon>Acrodontium</taxon>
    </lineage>
</organism>
<accession>A0AAQ3R881</accession>
<feature type="compositionally biased region" description="Polar residues" evidence="10">
    <location>
        <begin position="292"/>
        <end position="309"/>
    </location>
</feature>
<comment type="subcellular location">
    <subcellularLocation>
        <location evidence="1">Membrane</location>
        <topology evidence="1">Multi-pass membrane protein</topology>
    </subcellularLocation>
</comment>
<evidence type="ECO:0000313" key="14">
    <source>
        <dbReference type="Proteomes" id="UP001303373"/>
    </source>
</evidence>
<feature type="transmembrane region" description="Helical" evidence="11">
    <location>
        <begin position="547"/>
        <end position="567"/>
    </location>
</feature>
<dbReference type="InterPro" id="IPR038770">
    <property type="entry name" value="Na+/solute_symporter_sf"/>
</dbReference>
<evidence type="ECO:0000256" key="9">
    <source>
        <dbReference type="ARBA" id="ARBA00023201"/>
    </source>
</evidence>
<feature type="transmembrane region" description="Helical" evidence="11">
    <location>
        <begin position="246"/>
        <end position="264"/>
    </location>
</feature>
<evidence type="ECO:0000256" key="3">
    <source>
        <dbReference type="ARBA" id="ARBA00022449"/>
    </source>
</evidence>
<feature type="region of interest" description="Disordered" evidence="10">
    <location>
        <begin position="441"/>
        <end position="507"/>
    </location>
</feature>
<keyword evidence="7" id="KW-0406">Ion transport</keyword>
<dbReference type="Pfam" id="PF00999">
    <property type="entry name" value="Na_H_Exchanger"/>
    <property type="match status" value="1"/>
</dbReference>
<dbReference type="Gene3D" id="1.20.1530.20">
    <property type="match status" value="3"/>
</dbReference>
<proteinExistence type="predicted"/>
<feature type="transmembrane region" description="Helical" evidence="11">
    <location>
        <begin position="506"/>
        <end position="527"/>
    </location>
</feature>
<evidence type="ECO:0000256" key="2">
    <source>
        <dbReference type="ARBA" id="ARBA00022448"/>
    </source>
</evidence>
<dbReference type="EMBL" id="CP138582">
    <property type="protein sequence ID" value="WPG99145.1"/>
    <property type="molecule type" value="Genomic_DNA"/>
</dbReference>
<feature type="transmembrane region" description="Helical" evidence="11">
    <location>
        <begin position="15"/>
        <end position="36"/>
    </location>
</feature>
<dbReference type="GO" id="GO:1902600">
    <property type="term" value="P:proton transmembrane transport"/>
    <property type="evidence" value="ECO:0007669"/>
    <property type="project" value="InterPro"/>
</dbReference>
<evidence type="ECO:0000313" key="13">
    <source>
        <dbReference type="EMBL" id="WPG99145.1"/>
    </source>
</evidence>